<feature type="signal peptide" evidence="2">
    <location>
        <begin position="1"/>
        <end position="19"/>
    </location>
</feature>
<name>A0A1T5AFM9_9SPHI</name>
<keyword evidence="1" id="KW-0812">Transmembrane</keyword>
<dbReference type="Proteomes" id="UP000189981">
    <property type="component" value="Unassembled WGS sequence"/>
</dbReference>
<dbReference type="STRING" id="572036.SAMN05661099_0679"/>
<dbReference type="RefSeq" id="WP_079701237.1">
    <property type="nucleotide sequence ID" value="NZ_FUYR01000001.1"/>
</dbReference>
<feature type="transmembrane region" description="Helical" evidence="1">
    <location>
        <begin position="194"/>
        <end position="211"/>
    </location>
</feature>
<keyword evidence="1" id="KW-1133">Transmembrane helix</keyword>
<proteinExistence type="predicted"/>
<dbReference type="Gene3D" id="1.20.144.10">
    <property type="entry name" value="Phosphatidic acid phosphatase type 2/haloperoxidase"/>
    <property type="match status" value="1"/>
</dbReference>
<dbReference type="SUPFAM" id="SSF48317">
    <property type="entry name" value="Acid phosphatase/Vanadium-dependent haloperoxidase"/>
    <property type="match status" value="1"/>
</dbReference>
<keyword evidence="5" id="KW-1185">Reference proteome</keyword>
<protein>
    <submittedName>
        <fullName evidence="4">PAP2 superfamily protein</fullName>
    </submittedName>
</protein>
<keyword evidence="1" id="KW-0472">Membrane</keyword>
<evidence type="ECO:0000313" key="5">
    <source>
        <dbReference type="Proteomes" id="UP000189981"/>
    </source>
</evidence>
<keyword evidence="2" id="KW-0732">Signal</keyword>
<dbReference type="InterPro" id="IPR036938">
    <property type="entry name" value="PAP2/HPO_sf"/>
</dbReference>
<dbReference type="Pfam" id="PF01569">
    <property type="entry name" value="PAP2"/>
    <property type="match status" value="1"/>
</dbReference>
<evidence type="ECO:0000256" key="2">
    <source>
        <dbReference type="SAM" id="SignalP"/>
    </source>
</evidence>
<dbReference type="EMBL" id="FUYR01000001">
    <property type="protein sequence ID" value="SKB33801.1"/>
    <property type="molecule type" value="Genomic_DNA"/>
</dbReference>
<accession>A0A1T5AFM9</accession>
<feature type="transmembrane region" description="Helical" evidence="1">
    <location>
        <begin position="162"/>
        <end position="182"/>
    </location>
</feature>
<sequence length="267" mass="28736">MKSITTTLLALIITFSAFAQNDSPYKTSFKADGPIILGSLGLGYLGLNMIKNKDALTVSEAMAKTPDDVNGFDRFSAGDFSEKADKDSYIPFYASFAAPVVMLLNKNESKKAGQIMVLFTESMAITGAMFSLTAGSVQRSRPFVYGTEAPLDKRMDKDSQRAFYAGHTAATATATFFLAKVFQDFNPDSKAKPYVWAAAALVPASVGYLRLRAGQHFLSDNLLGYALGAGVGILVPQLHKKGSNSNFSLSPSVNPDYKGATLLYSIR</sequence>
<dbReference type="InterPro" id="IPR000326">
    <property type="entry name" value="PAP2/HPO"/>
</dbReference>
<evidence type="ECO:0000259" key="3">
    <source>
        <dbReference type="Pfam" id="PF01569"/>
    </source>
</evidence>
<feature type="chain" id="PRO_5012346121" evidence="2">
    <location>
        <begin position="20"/>
        <end position="267"/>
    </location>
</feature>
<feature type="domain" description="Phosphatidic acid phosphatase type 2/haloperoxidase" evidence="3">
    <location>
        <begin position="119"/>
        <end position="241"/>
    </location>
</feature>
<dbReference type="OrthoDB" id="9806134at2"/>
<evidence type="ECO:0000313" key="4">
    <source>
        <dbReference type="EMBL" id="SKB33801.1"/>
    </source>
</evidence>
<organism evidence="4 5">
    <name type="scientific">Daejeonella lutea</name>
    <dbReference type="NCBI Taxonomy" id="572036"/>
    <lineage>
        <taxon>Bacteria</taxon>
        <taxon>Pseudomonadati</taxon>
        <taxon>Bacteroidota</taxon>
        <taxon>Sphingobacteriia</taxon>
        <taxon>Sphingobacteriales</taxon>
        <taxon>Sphingobacteriaceae</taxon>
        <taxon>Daejeonella</taxon>
    </lineage>
</organism>
<dbReference type="AlphaFoldDB" id="A0A1T5AFM9"/>
<evidence type="ECO:0000256" key="1">
    <source>
        <dbReference type="SAM" id="Phobius"/>
    </source>
</evidence>
<gene>
    <name evidence="4" type="ORF">SAMN05661099_0679</name>
</gene>
<reference evidence="5" key="1">
    <citation type="submission" date="2017-02" db="EMBL/GenBank/DDBJ databases">
        <authorList>
            <person name="Varghese N."/>
            <person name="Submissions S."/>
        </authorList>
    </citation>
    <scope>NUCLEOTIDE SEQUENCE [LARGE SCALE GENOMIC DNA]</scope>
    <source>
        <strain evidence="5">DSM 22385</strain>
    </source>
</reference>